<dbReference type="AlphaFoldDB" id="A0A182JK52"/>
<accession>A0A182JK52</accession>
<dbReference type="Proteomes" id="UP000075880">
    <property type="component" value="Unassembled WGS sequence"/>
</dbReference>
<dbReference type="EnsemblMetazoa" id="ENSAATROPT010608">
    <property type="protein sequence ID" value="ENSAATROPP009577"/>
    <property type="gene ID" value="ENSAATROPG008629"/>
</dbReference>
<dbReference type="OrthoDB" id="64318at2759"/>
<feature type="domain" description="COMM" evidence="1">
    <location>
        <begin position="117"/>
        <end position="178"/>
    </location>
</feature>
<keyword evidence="3" id="KW-1185">Reference proteome</keyword>
<dbReference type="EnsemblMetazoa" id="AATE019577-RA">
    <property type="protein sequence ID" value="AATE019577-PA.1"/>
    <property type="gene ID" value="AATE019577"/>
</dbReference>
<proteinExistence type="predicted"/>
<reference evidence="3" key="1">
    <citation type="submission" date="2021-09" db="EMBL/GenBank/DDBJ databases">
        <authorList>
            <consortium name="Infravec"/>
            <person name="Campbell I L."/>
            <person name="Maslen G."/>
            <person name="Yates A."/>
        </authorList>
    </citation>
    <scope>NUCLEOTIDE SEQUENCE [LARGE SCALE GENOMIC DNA]</scope>
    <source>
        <strain evidence="3">Infravec2 EBRE</strain>
    </source>
</reference>
<dbReference type="Pfam" id="PF07258">
    <property type="entry name" value="COMM_domain"/>
    <property type="match status" value="1"/>
</dbReference>
<evidence type="ECO:0000313" key="3">
    <source>
        <dbReference type="Proteomes" id="UP000075880"/>
    </source>
</evidence>
<evidence type="ECO:0000259" key="1">
    <source>
        <dbReference type="Pfam" id="PF07258"/>
    </source>
</evidence>
<evidence type="ECO:0000313" key="2">
    <source>
        <dbReference type="EnsemblMetazoa" id="AATE019577-PA.1"/>
    </source>
</evidence>
<protein>
    <submittedName>
        <fullName evidence="2">COMM domain-containing protein</fullName>
    </submittedName>
</protein>
<dbReference type="InterPro" id="IPR017920">
    <property type="entry name" value="COMM"/>
</dbReference>
<reference evidence="2" key="2">
    <citation type="submission" date="2022-08" db="UniProtKB">
        <authorList>
            <consortium name="EnsemblMetazoa"/>
        </authorList>
    </citation>
    <scope>IDENTIFICATION</scope>
    <source>
        <strain evidence="2">EBRO</strain>
    </source>
</reference>
<dbReference type="STRING" id="41427.A0A182JK52"/>
<organism evidence="2">
    <name type="scientific">Anopheles atroparvus</name>
    <name type="common">European mosquito</name>
    <dbReference type="NCBI Taxonomy" id="41427"/>
    <lineage>
        <taxon>Eukaryota</taxon>
        <taxon>Metazoa</taxon>
        <taxon>Ecdysozoa</taxon>
        <taxon>Arthropoda</taxon>
        <taxon>Hexapoda</taxon>
        <taxon>Insecta</taxon>
        <taxon>Pterygota</taxon>
        <taxon>Neoptera</taxon>
        <taxon>Endopterygota</taxon>
        <taxon>Diptera</taxon>
        <taxon>Nematocera</taxon>
        <taxon>Culicoidea</taxon>
        <taxon>Culicidae</taxon>
        <taxon>Anophelinae</taxon>
        <taxon>Anopheles</taxon>
    </lineage>
</organism>
<dbReference type="VEuPathDB" id="VectorBase:AATE019577"/>
<name>A0A182JK52_ANOAO</name>
<sequence>MRDIKIKTATDEDFTEAIFLLIDFIVELPRNQRTRERLATLLGCPTSSDELKITLKLFESVVRKYCVGELDEGQLRTHLSQLPQSQQDRLVEIVNLRRPEIAQRLIDEVNRREGGVPLVESFDWDISWIMGSSSLASIRKQLCTVVLACRDVDSKPKTVSFEMGREQVEEVIRHLEAAVQCGA</sequence>